<keyword evidence="5" id="KW-1185">Reference proteome</keyword>
<name>A0A9X1S949_9MICC</name>
<dbReference type="InterPro" id="IPR001279">
    <property type="entry name" value="Metallo-B-lactamas"/>
</dbReference>
<evidence type="ECO:0000313" key="6">
    <source>
        <dbReference type="Proteomes" id="UP001155145"/>
    </source>
</evidence>
<evidence type="ECO:0000313" key="5">
    <source>
        <dbReference type="Proteomes" id="UP000829758"/>
    </source>
</evidence>
<dbReference type="Proteomes" id="UP001155145">
    <property type="component" value="Unassembled WGS sequence"/>
</dbReference>
<dbReference type="Proteomes" id="UP000829758">
    <property type="component" value="Chromosome"/>
</dbReference>
<sequence>MTSKVRSGGKRSAAWKLTEPAVGIFFVEGPASNWIIARRGQEFTLIDGGYRGDLPRVLASIRAVGLDPGGAVALLITHAHVDHTGAAAHFARRYGTPVFSSAAEHRQMTGVVKFQVSPLQILARAWRPRVLRWTVRALQSGGSKAVPVPSAEVWDDALLASLPGGPVAVPTPGHTPGHTAFYLPAARAVATGDALVTGHGISTRNGPQLLHPMFHHHRAGVQGSLAVLAKLDAGLLLPGHGPALRMPVRDAVEAVRRTSVTGSRASRSARPGLAPVPGRTGLAGNGVRFFT</sequence>
<proteinExistence type="predicted"/>
<dbReference type="Gene3D" id="3.60.15.10">
    <property type="entry name" value="Ribonuclease Z/Hydroxyacylglutathione hydrolase-like"/>
    <property type="match status" value="1"/>
</dbReference>
<evidence type="ECO:0000259" key="2">
    <source>
        <dbReference type="SMART" id="SM00849"/>
    </source>
</evidence>
<dbReference type="EMBL" id="CP094984">
    <property type="protein sequence ID" value="UON92694.1"/>
    <property type="molecule type" value="Genomic_DNA"/>
</dbReference>
<dbReference type="AlphaFoldDB" id="A0A9X1S949"/>
<evidence type="ECO:0000256" key="1">
    <source>
        <dbReference type="SAM" id="MobiDB-lite"/>
    </source>
</evidence>
<evidence type="ECO:0000313" key="4">
    <source>
        <dbReference type="EMBL" id="UON92694.1"/>
    </source>
</evidence>
<dbReference type="EMBL" id="JAJFZT010000007">
    <property type="protein sequence ID" value="MCC3273325.1"/>
    <property type="molecule type" value="Genomic_DNA"/>
</dbReference>
<dbReference type="InterPro" id="IPR036866">
    <property type="entry name" value="RibonucZ/Hydroxyglut_hydro"/>
</dbReference>
<dbReference type="SUPFAM" id="SSF56281">
    <property type="entry name" value="Metallo-hydrolase/oxidoreductase"/>
    <property type="match status" value="1"/>
</dbReference>
<feature type="domain" description="Metallo-beta-lactamase" evidence="2">
    <location>
        <begin position="31"/>
        <end position="240"/>
    </location>
</feature>
<feature type="region of interest" description="Disordered" evidence="1">
    <location>
        <begin position="259"/>
        <end position="279"/>
    </location>
</feature>
<evidence type="ECO:0000313" key="3">
    <source>
        <dbReference type="EMBL" id="MCC3273325.1"/>
    </source>
</evidence>
<dbReference type="RefSeq" id="WP_227929156.1">
    <property type="nucleotide sequence ID" value="NZ_CP094984.1"/>
</dbReference>
<dbReference type="SMART" id="SM00849">
    <property type="entry name" value="Lactamase_B"/>
    <property type="match status" value="1"/>
</dbReference>
<dbReference type="PANTHER" id="PTHR42951:SF14">
    <property type="entry name" value="METALLO-BETA-LACTAMASE SUPERFAMILY PROTEIN"/>
    <property type="match status" value="1"/>
</dbReference>
<gene>
    <name evidence="3" type="ORF">LJ755_11355</name>
    <name evidence="4" type="ORF">MUK71_03350</name>
</gene>
<dbReference type="PANTHER" id="PTHR42951">
    <property type="entry name" value="METALLO-BETA-LACTAMASE DOMAIN-CONTAINING"/>
    <property type="match status" value="1"/>
</dbReference>
<accession>A0A9X1S949</accession>
<reference evidence="3" key="1">
    <citation type="submission" date="2021-10" db="EMBL/GenBank/DDBJ databases">
        <title>Novel species in genus Arthrobacter.</title>
        <authorList>
            <person name="Liu Y."/>
        </authorList>
    </citation>
    <scope>NUCLEOTIDE SEQUENCE</scope>
    <source>
        <strain evidence="3">Zg-Y462</strain>
        <strain evidence="5">zg-Y462</strain>
    </source>
</reference>
<protein>
    <submittedName>
        <fullName evidence="3">MBL fold metallo-hydrolase</fullName>
    </submittedName>
</protein>
<dbReference type="Pfam" id="PF00753">
    <property type="entry name" value="Lactamase_B"/>
    <property type="match status" value="1"/>
</dbReference>
<dbReference type="InterPro" id="IPR050855">
    <property type="entry name" value="NDM-1-like"/>
</dbReference>
<organism evidence="3 6">
    <name type="scientific">Arthrobacter zhangbolii</name>
    <dbReference type="NCBI Taxonomy" id="2886936"/>
    <lineage>
        <taxon>Bacteria</taxon>
        <taxon>Bacillati</taxon>
        <taxon>Actinomycetota</taxon>
        <taxon>Actinomycetes</taxon>
        <taxon>Micrococcales</taxon>
        <taxon>Micrococcaceae</taxon>
        <taxon>Arthrobacter</taxon>
    </lineage>
</organism>